<keyword evidence="2" id="KW-0479">Metal-binding</keyword>
<dbReference type="InterPro" id="IPR037151">
    <property type="entry name" value="AlkB-like_sf"/>
</dbReference>
<dbReference type="SUPFAM" id="SSF51197">
    <property type="entry name" value="Clavaminate synthase-like"/>
    <property type="match status" value="1"/>
</dbReference>
<comment type="caution">
    <text evidence="10">The sequence shown here is derived from an EMBL/GenBank/DDBJ whole genome shotgun (WGS) entry which is preliminary data.</text>
</comment>
<dbReference type="GO" id="GO:0006307">
    <property type="term" value="P:DNA alkylation repair"/>
    <property type="evidence" value="ECO:0007669"/>
    <property type="project" value="InterPro"/>
</dbReference>
<evidence type="ECO:0000313" key="10">
    <source>
        <dbReference type="EMBL" id="TGG94945.1"/>
    </source>
</evidence>
<evidence type="ECO:0000256" key="6">
    <source>
        <dbReference type="ARBA" id="ARBA00023002"/>
    </source>
</evidence>
<dbReference type="InterPro" id="IPR032854">
    <property type="entry name" value="ALKBH3"/>
</dbReference>
<evidence type="ECO:0000313" key="11">
    <source>
        <dbReference type="Proteomes" id="UP000297475"/>
    </source>
</evidence>
<dbReference type="Gene3D" id="2.60.120.590">
    <property type="entry name" value="Alpha-ketoglutarate-dependent dioxygenase AlkB-like"/>
    <property type="match status" value="1"/>
</dbReference>
<keyword evidence="5 10" id="KW-0223">Dioxygenase</keyword>
<dbReference type="GO" id="GO:0046872">
    <property type="term" value="F:metal ion binding"/>
    <property type="evidence" value="ECO:0007669"/>
    <property type="project" value="UniProtKB-KW"/>
</dbReference>
<keyword evidence="7" id="KW-0408">Iron</keyword>
<evidence type="ECO:0000259" key="9">
    <source>
        <dbReference type="PROSITE" id="PS51471"/>
    </source>
</evidence>
<keyword evidence="3" id="KW-0227">DNA damage</keyword>
<keyword evidence="6" id="KW-0560">Oxidoreductase</keyword>
<keyword evidence="4" id="KW-0460">Magnesium</keyword>
<dbReference type="Pfam" id="PF13532">
    <property type="entry name" value="2OG-FeII_Oxy_2"/>
    <property type="match status" value="1"/>
</dbReference>
<reference evidence="10 11" key="1">
    <citation type="submission" date="2019-04" db="EMBL/GenBank/DDBJ databases">
        <title>Natronospirillum operosus gen. nov., sp. nov., a haloalkaliphilic satellite isolated from decaying biomass of laboratory culture of cyanobacterium Geitlerinema sp. and proposal of Natronospirillaceae fam. nov. and Saccharospirillaceae fam. nov.</title>
        <authorList>
            <person name="Kevbrin V."/>
            <person name="Boltyanskaya Y."/>
            <person name="Koziaeva V."/>
            <person name="Grouzdev D.S."/>
            <person name="Park M."/>
            <person name="Cho J."/>
        </authorList>
    </citation>
    <scope>NUCLEOTIDE SEQUENCE [LARGE SCALE GENOMIC DNA]</scope>
    <source>
        <strain evidence="10 11">G-116</strain>
    </source>
</reference>
<dbReference type="GO" id="GO:0051213">
    <property type="term" value="F:dioxygenase activity"/>
    <property type="evidence" value="ECO:0007669"/>
    <property type="project" value="UniProtKB-KW"/>
</dbReference>
<protein>
    <submittedName>
        <fullName evidence="10">Alpha-ketoglutarate-dependent dioxygenase AlkB</fullName>
    </submittedName>
</protein>
<evidence type="ECO:0000256" key="7">
    <source>
        <dbReference type="ARBA" id="ARBA00023004"/>
    </source>
</evidence>
<dbReference type="FunFam" id="2.60.120.590:FF:000004">
    <property type="entry name" value="DNA oxidative demethylase ALKBH2"/>
    <property type="match status" value="1"/>
</dbReference>
<accession>A0A4Z0WII8</accession>
<dbReference type="GO" id="GO:0016787">
    <property type="term" value="F:hydrolase activity"/>
    <property type="evidence" value="ECO:0007669"/>
    <property type="project" value="UniProtKB-ARBA"/>
</dbReference>
<comment type="cofactor">
    <cofactor evidence="1">
        <name>Fe(2+)</name>
        <dbReference type="ChEBI" id="CHEBI:29033"/>
    </cofactor>
</comment>
<organism evidence="10 11">
    <name type="scientific">Natronospirillum operosum</name>
    <dbReference type="NCBI Taxonomy" id="2759953"/>
    <lineage>
        <taxon>Bacteria</taxon>
        <taxon>Pseudomonadati</taxon>
        <taxon>Pseudomonadota</taxon>
        <taxon>Gammaproteobacteria</taxon>
        <taxon>Oceanospirillales</taxon>
        <taxon>Natronospirillaceae</taxon>
        <taxon>Natronospirillum</taxon>
    </lineage>
</organism>
<dbReference type="AlphaFoldDB" id="A0A4Z0WII8"/>
<dbReference type="InterPro" id="IPR027450">
    <property type="entry name" value="AlkB-like"/>
</dbReference>
<dbReference type="PANTHER" id="PTHR31212:SF4">
    <property type="entry name" value="ALPHA-KETOGLUTARATE-DEPENDENT DIOXYGENASE ALKB HOMOLOG 3"/>
    <property type="match status" value="1"/>
</dbReference>
<dbReference type="GO" id="GO:0016705">
    <property type="term" value="F:oxidoreductase activity, acting on paired donors, with incorporation or reduction of molecular oxygen"/>
    <property type="evidence" value="ECO:0007669"/>
    <property type="project" value="UniProtKB-ARBA"/>
</dbReference>
<dbReference type="PROSITE" id="PS51471">
    <property type="entry name" value="FE2OG_OXY"/>
    <property type="match status" value="1"/>
</dbReference>
<dbReference type="GO" id="GO:0140097">
    <property type="term" value="F:catalytic activity, acting on DNA"/>
    <property type="evidence" value="ECO:0007669"/>
    <property type="project" value="UniProtKB-ARBA"/>
</dbReference>
<keyword evidence="11" id="KW-1185">Reference proteome</keyword>
<sequence length="207" mass="23172">MVNSVPDCDFTADYLTATEADNLLAHCLTALPWQQEDILLFGRTVAQPRLQVWMGEPDAVYRYSGTDFVPVPWDAQIRALCTRLARDCGTRFNSVLCNLYQHGQHSMGWHADDEPELGPEPVIASLSLGHARRFVLRPRAKGNPDRHEWSLGHGDLLVMRGQTQQHWLHGIPKTRRAVGPRVNLTFRRLLGAEVSAGRAESAEIDVG</sequence>
<dbReference type="Proteomes" id="UP000297475">
    <property type="component" value="Unassembled WGS sequence"/>
</dbReference>
<evidence type="ECO:0000256" key="4">
    <source>
        <dbReference type="ARBA" id="ARBA00022842"/>
    </source>
</evidence>
<dbReference type="PANTHER" id="PTHR31212">
    <property type="entry name" value="ALPHA-KETOGLUTARATE-DEPENDENT DIOXYGENASE ALKB HOMOLOG 3"/>
    <property type="match status" value="1"/>
</dbReference>
<evidence type="ECO:0000256" key="3">
    <source>
        <dbReference type="ARBA" id="ARBA00022763"/>
    </source>
</evidence>
<evidence type="ECO:0000256" key="1">
    <source>
        <dbReference type="ARBA" id="ARBA00001954"/>
    </source>
</evidence>
<dbReference type="EMBL" id="SRMF01000001">
    <property type="protein sequence ID" value="TGG94945.1"/>
    <property type="molecule type" value="Genomic_DNA"/>
</dbReference>
<evidence type="ECO:0000256" key="8">
    <source>
        <dbReference type="ARBA" id="ARBA00023204"/>
    </source>
</evidence>
<feature type="domain" description="Fe2OG dioxygenase" evidence="9">
    <location>
        <begin position="91"/>
        <end position="190"/>
    </location>
</feature>
<dbReference type="RefSeq" id="WP_135480201.1">
    <property type="nucleotide sequence ID" value="NZ_SRMF01000001.1"/>
</dbReference>
<evidence type="ECO:0000256" key="2">
    <source>
        <dbReference type="ARBA" id="ARBA00022723"/>
    </source>
</evidence>
<keyword evidence="8" id="KW-0234">DNA repair</keyword>
<dbReference type="OrthoDB" id="9796932at2"/>
<dbReference type="GO" id="GO:0032451">
    <property type="term" value="F:demethylase activity"/>
    <property type="evidence" value="ECO:0007669"/>
    <property type="project" value="UniProtKB-ARBA"/>
</dbReference>
<dbReference type="InterPro" id="IPR005123">
    <property type="entry name" value="Oxoglu/Fe-dep_dioxygenase_dom"/>
</dbReference>
<proteinExistence type="predicted"/>
<evidence type="ECO:0000256" key="5">
    <source>
        <dbReference type="ARBA" id="ARBA00022964"/>
    </source>
</evidence>
<name>A0A4Z0WII8_9GAMM</name>
<gene>
    <name evidence="10" type="ORF">E4656_00500</name>
</gene>